<dbReference type="AlphaFoldDB" id="A0A8X8KKT9"/>
<evidence type="ECO:0000313" key="1">
    <source>
        <dbReference type="EMBL" id="NUB44629.1"/>
    </source>
</evidence>
<reference evidence="1" key="1">
    <citation type="submission" date="2020-05" db="EMBL/GenBank/DDBJ databases">
        <title>Fertoebacter nigrum gen. nov., sp. nov., a new member of the family Rhodobacteraceae.</title>
        <authorList>
            <person name="Szuroczki S."/>
            <person name="Abbaszade G."/>
            <person name="Buni D."/>
            <person name="Schumann P."/>
            <person name="Toth E."/>
        </authorList>
    </citation>
    <scope>NUCLEOTIDE SEQUENCE</scope>
    <source>
        <strain evidence="1">RG-N-1a</strain>
    </source>
</reference>
<protein>
    <submittedName>
        <fullName evidence="1">DUF2946 family protein</fullName>
    </submittedName>
</protein>
<gene>
    <name evidence="1" type="ORF">GEU84_009565</name>
</gene>
<dbReference type="EMBL" id="WHUT02000005">
    <property type="protein sequence ID" value="NUB44629.1"/>
    <property type="molecule type" value="Genomic_DNA"/>
</dbReference>
<comment type="caution">
    <text evidence="1">The sequence shown here is derived from an EMBL/GenBank/DDBJ whole genome shotgun (WGS) entry which is preliminary data.</text>
</comment>
<organism evidence="1 2">
    <name type="scientific">Fertoeibacter niger</name>
    <dbReference type="NCBI Taxonomy" id="2656921"/>
    <lineage>
        <taxon>Bacteria</taxon>
        <taxon>Pseudomonadati</taxon>
        <taxon>Pseudomonadota</taxon>
        <taxon>Alphaproteobacteria</taxon>
        <taxon>Rhodobacterales</taxon>
        <taxon>Paracoccaceae</taxon>
        <taxon>Fertoeibacter</taxon>
    </lineage>
</organism>
<sequence>MRRNARLFSLLHHARWALLLPFVLMALLAPGVMPQRAADGQMMLVLCTPEGPSEMVIDLATGQPVPADAPQDGRCDWAMAQAAAVLPFDAPATAWPLVLARAEHAAGASLWRAGALPGAVTARGPPILT</sequence>
<keyword evidence="2" id="KW-1185">Reference proteome</keyword>
<evidence type="ECO:0000313" key="2">
    <source>
        <dbReference type="Proteomes" id="UP000484076"/>
    </source>
</evidence>
<name>A0A8X8KKT9_9RHOB</name>
<dbReference type="Proteomes" id="UP000484076">
    <property type="component" value="Unassembled WGS sequence"/>
</dbReference>
<proteinExistence type="predicted"/>
<accession>A0A8X8KKT9</accession>
<dbReference type="RefSeq" id="WP_152825869.1">
    <property type="nucleotide sequence ID" value="NZ_WHUT02000005.1"/>
</dbReference>